<dbReference type="PANTHER" id="PTHR23092">
    <property type="entry name" value="POLY(A) RNA POLYMERASE"/>
    <property type="match status" value="1"/>
</dbReference>
<comment type="cofactor">
    <cofactor evidence="1">
        <name>Mn(2+)</name>
        <dbReference type="ChEBI" id="CHEBI:29035"/>
    </cofactor>
</comment>
<proteinExistence type="inferred from homology"/>
<feature type="region of interest" description="Disordered" evidence="7">
    <location>
        <begin position="529"/>
        <end position="552"/>
    </location>
</feature>
<keyword evidence="6" id="KW-0460">Magnesium</keyword>
<dbReference type="PANTHER" id="PTHR23092:SF15">
    <property type="entry name" value="INACTIVE NON-CANONICAL POLY(A) RNA POLYMERASE PROTEIN TRF4-2-RELATED"/>
    <property type="match status" value="1"/>
</dbReference>
<evidence type="ECO:0000313" key="11">
    <source>
        <dbReference type="EMBL" id="CAF3555095.1"/>
    </source>
</evidence>
<evidence type="ECO:0000256" key="3">
    <source>
        <dbReference type="ARBA" id="ARBA00012388"/>
    </source>
</evidence>
<evidence type="ECO:0000256" key="5">
    <source>
        <dbReference type="ARBA" id="ARBA00022723"/>
    </source>
</evidence>
<comment type="caution">
    <text evidence="10">The sequence shown here is derived from an EMBL/GenBank/DDBJ whole genome shotgun (WGS) entry which is preliminary data.</text>
</comment>
<dbReference type="GO" id="GO:1990817">
    <property type="term" value="F:poly(A) RNA polymerase activity"/>
    <property type="evidence" value="ECO:0007669"/>
    <property type="project" value="UniProtKB-EC"/>
</dbReference>
<evidence type="ECO:0000256" key="6">
    <source>
        <dbReference type="ARBA" id="ARBA00022842"/>
    </source>
</evidence>
<dbReference type="GO" id="GO:0046872">
    <property type="term" value="F:metal ion binding"/>
    <property type="evidence" value="ECO:0007669"/>
    <property type="project" value="UniProtKB-KW"/>
</dbReference>
<dbReference type="InterPro" id="IPR002058">
    <property type="entry name" value="PAP_assoc"/>
</dbReference>
<dbReference type="CDD" id="cd05402">
    <property type="entry name" value="NT_PAP_TUTase"/>
    <property type="match status" value="1"/>
</dbReference>
<evidence type="ECO:0000313" key="10">
    <source>
        <dbReference type="EMBL" id="CAF0905638.1"/>
    </source>
</evidence>
<dbReference type="InterPro" id="IPR043519">
    <property type="entry name" value="NT_sf"/>
</dbReference>
<dbReference type="EC" id="2.7.7.19" evidence="3"/>
<dbReference type="EMBL" id="CAJNON010000067">
    <property type="protein sequence ID" value="CAF0905638.1"/>
    <property type="molecule type" value="Genomic_DNA"/>
</dbReference>
<dbReference type="GO" id="GO:0031123">
    <property type="term" value="P:RNA 3'-end processing"/>
    <property type="evidence" value="ECO:0007669"/>
    <property type="project" value="TreeGrafter"/>
</dbReference>
<dbReference type="GO" id="GO:0043634">
    <property type="term" value="P:polyadenylation-dependent ncRNA catabolic process"/>
    <property type="evidence" value="ECO:0007669"/>
    <property type="project" value="TreeGrafter"/>
</dbReference>
<accession>A0A814A1L0</accession>
<evidence type="ECO:0000256" key="2">
    <source>
        <dbReference type="ARBA" id="ARBA00008593"/>
    </source>
</evidence>
<dbReference type="Proteomes" id="UP000663891">
    <property type="component" value="Unassembled WGS sequence"/>
</dbReference>
<dbReference type="EMBL" id="CAJOAY010000137">
    <property type="protein sequence ID" value="CAF3555095.1"/>
    <property type="molecule type" value="Genomic_DNA"/>
</dbReference>
<evidence type="ECO:0000256" key="4">
    <source>
        <dbReference type="ARBA" id="ARBA00022679"/>
    </source>
</evidence>
<name>A0A814A1L0_9BILA</name>
<dbReference type="InterPro" id="IPR054708">
    <property type="entry name" value="MTPAP-like_central"/>
</dbReference>
<dbReference type="AlphaFoldDB" id="A0A814A1L0"/>
<dbReference type="Pfam" id="PF22600">
    <property type="entry name" value="MTPAP-like_central"/>
    <property type="match status" value="1"/>
</dbReference>
<dbReference type="FunFam" id="3.30.460.10:FF:000006">
    <property type="entry name" value="non-canonical poly(A) RNA polymerase PAPD5"/>
    <property type="match status" value="1"/>
</dbReference>
<dbReference type="GO" id="GO:0031499">
    <property type="term" value="C:TRAMP complex"/>
    <property type="evidence" value="ECO:0007669"/>
    <property type="project" value="TreeGrafter"/>
</dbReference>
<dbReference type="Gene3D" id="1.10.1410.10">
    <property type="match status" value="1"/>
</dbReference>
<evidence type="ECO:0000259" key="9">
    <source>
        <dbReference type="Pfam" id="PF22600"/>
    </source>
</evidence>
<evidence type="ECO:0000256" key="1">
    <source>
        <dbReference type="ARBA" id="ARBA00001936"/>
    </source>
</evidence>
<dbReference type="GO" id="GO:0005730">
    <property type="term" value="C:nucleolus"/>
    <property type="evidence" value="ECO:0007669"/>
    <property type="project" value="TreeGrafter"/>
</dbReference>
<keyword evidence="4" id="KW-0808">Transferase</keyword>
<evidence type="ECO:0000256" key="7">
    <source>
        <dbReference type="SAM" id="MobiDB-lite"/>
    </source>
</evidence>
<dbReference type="Pfam" id="PF03828">
    <property type="entry name" value="PAP_assoc"/>
    <property type="match status" value="1"/>
</dbReference>
<dbReference type="SUPFAM" id="SSF81631">
    <property type="entry name" value="PAP/OAS1 substrate-binding domain"/>
    <property type="match status" value="1"/>
</dbReference>
<dbReference type="GO" id="GO:0003729">
    <property type="term" value="F:mRNA binding"/>
    <property type="evidence" value="ECO:0007669"/>
    <property type="project" value="TreeGrafter"/>
</dbReference>
<dbReference type="SUPFAM" id="SSF81301">
    <property type="entry name" value="Nucleotidyltransferase"/>
    <property type="match status" value="1"/>
</dbReference>
<feature type="compositionally biased region" description="Basic and acidic residues" evidence="7">
    <location>
        <begin position="541"/>
        <end position="552"/>
    </location>
</feature>
<protein>
    <recommendedName>
        <fullName evidence="3">polynucleotide adenylyltransferase</fullName>
        <ecNumber evidence="3">2.7.7.19</ecNumber>
    </recommendedName>
</protein>
<feature type="domain" description="PAP-associated" evidence="8">
    <location>
        <begin position="344"/>
        <end position="411"/>
    </location>
</feature>
<sequence length="552" mass="63964">MHDRSGVYLHDRFLLRRAPTQIDHRFICPPWRHTQIPVELFDLMTAPPFMSVRLYRLHYEILQFYQFMIPTEEEHAVRKQVIDRITNVINQYLPTASVDVYGSYKTRLYLPMSDIDLIVHSKDGRPWKPEELEALMLVLREAFCRHRICTQEGIQLLNAATVPIIKLTDQKTDVRVDMSFNMNNGLRSAQLIVRYMDEYPYLKYLVYVLKQYLLQLNLNEVWTGGISSYSLILMLVCFFQSYYNKDQYSVVSPFLSSSLSSGLSTPSAATMKTTSTSSIKTNSTTGTTDDFSSSTSYLSSSAASCISSDDNNSCSNNNSDIDDDHFTNNINNNNPTNNTVEHVNLGHMLISFLELYGVYFNYAKLGIRVQTPNQPDRPAGFIDKEELFKNFCCGHRTINNLCIVDPFNDKNDISKASWLTPKINSAFREAYDKLLQSVSDQNTTLKNAPSILSKIITVSESTLKYRRRLRTIYRDYQNEQRTVKHIQYGRLNYTPMDKPLIQYTNGHSLKYPYHIPYQQQFLSSHNLFHRPQPQRTNHQRTVNDNDHRNAQE</sequence>
<evidence type="ECO:0000313" key="12">
    <source>
        <dbReference type="Proteomes" id="UP000663891"/>
    </source>
</evidence>
<feature type="domain" description="Poly(A) RNA polymerase mitochondrial-like central palm" evidence="9">
    <location>
        <begin position="58"/>
        <end position="196"/>
    </location>
</feature>
<organism evidence="10 12">
    <name type="scientific">Adineta steineri</name>
    <dbReference type="NCBI Taxonomy" id="433720"/>
    <lineage>
        <taxon>Eukaryota</taxon>
        <taxon>Metazoa</taxon>
        <taxon>Spiralia</taxon>
        <taxon>Gnathifera</taxon>
        <taxon>Rotifera</taxon>
        <taxon>Eurotatoria</taxon>
        <taxon>Bdelloidea</taxon>
        <taxon>Adinetida</taxon>
        <taxon>Adinetidae</taxon>
        <taxon>Adineta</taxon>
    </lineage>
</organism>
<dbReference type="Proteomes" id="UP000663881">
    <property type="component" value="Unassembled WGS sequence"/>
</dbReference>
<evidence type="ECO:0000259" key="8">
    <source>
        <dbReference type="Pfam" id="PF03828"/>
    </source>
</evidence>
<comment type="similarity">
    <text evidence="2">Belongs to the DNA polymerase type-B-like family.</text>
</comment>
<dbReference type="OrthoDB" id="273917at2759"/>
<dbReference type="InterPro" id="IPR045862">
    <property type="entry name" value="Trf4-like"/>
</dbReference>
<gene>
    <name evidence="11" type="ORF">OKA104_LOCUS4293</name>
    <name evidence="10" type="ORF">VCS650_LOCUS9554</name>
</gene>
<keyword evidence="5" id="KW-0479">Metal-binding</keyword>
<dbReference type="Gene3D" id="3.30.460.10">
    <property type="entry name" value="Beta Polymerase, domain 2"/>
    <property type="match status" value="1"/>
</dbReference>
<reference evidence="10" key="1">
    <citation type="submission" date="2021-02" db="EMBL/GenBank/DDBJ databases">
        <authorList>
            <person name="Nowell W R."/>
        </authorList>
    </citation>
    <scope>NUCLEOTIDE SEQUENCE</scope>
</reference>